<feature type="transmembrane region" description="Helical" evidence="1">
    <location>
        <begin position="324"/>
        <end position="345"/>
    </location>
</feature>
<dbReference type="OrthoDB" id="5460360at2"/>
<feature type="transmembrane region" description="Helical" evidence="1">
    <location>
        <begin position="75"/>
        <end position="101"/>
    </location>
</feature>
<keyword evidence="1" id="KW-0812">Transmembrane</keyword>
<feature type="transmembrane region" description="Helical" evidence="1">
    <location>
        <begin position="263"/>
        <end position="285"/>
    </location>
</feature>
<dbReference type="InterPro" id="IPR017516">
    <property type="entry name" value="AbrB_dup"/>
</dbReference>
<comment type="caution">
    <text evidence="2">The sequence shown here is derived from an EMBL/GenBank/DDBJ whole genome shotgun (WGS) entry which is preliminary data.</text>
</comment>
<dbReference type="AlphaFoldDB" id="A0A414NVU0"/>
<dbReference type="Pfam" id="PF05145">
    <property type="entry name" value="AbrB"/>
    <property type="match status" value="1"/>
</dbReference>
<feature type="transmembrane region" description="Helical" evidence="1">
    <location>
        <begin position="208"/>
        <end position="226"/>
    </location>
</feature>
<keyword evidence="1" id="KW-0472">Membrane</keyword>
<reference evidence="2 3" key="1">
    <citation type="submission" date="2018-08" db="EMBL/GenBank/DDBJ databases">
        <title>A genome reference for cultivated species of the human gut microbiota.</title>
        <authorList>
            <person name="Zou Y."/>
            <person name="Xue W."/>
            <person name="Luo G."/>
        </authorList>
    </citation>
    <scope>NUCLEOTIDE SEQUENCE [LARGE SCALE GENOMIC DNA]</scope>
    <source>
        <strain evidence="2 3">AM25-21AC</strain>
    </source>
</reference>
<dbReference type="PANTHER" id="PTHR38457">
    <property type="entry name" value="REGULATOR ABRB-RELATED"/>
    <property type="match status" value="1"/>
</dbReference>
<dbReference type="RefSeq" id="WP_118176346.1">
    <property type="nucleotide sequence ID" value="NZ_CAMKFF010000022.1"/>
</dbReference>
<evidence type="ECO:0000256" key="1">
    <source>
        <dbReference type="SAM" id="Phobius"/>
    </source>
</evidence>
<evidence type="ECO:0000313" key="2">
    <source>
        <dbReference type="EMBL" id="RHF51107.1"/>
    </source>
</evidence>
<evidence type="ECO:0000313" key="3">
    <source>
        <dbReference type="Proteomes" id="UP000283442"/>
    </source>
</evidence>
<proteinExistence type="predicted"/>
<feature type="transmembrane region" description="Helical" evidence="1">
    <location>
        <begin position="144"/>
        <end position="162"/>
    </location>
</feature>
<dbReference type="InterPro" id="IPR007820">
    <property type="entry name" value="AbrB_fam"/>
</dbReference>
<dbReference type="PANTHER" id="PTHR38457:SF1">
    <property type="entry name" value="REGULATOR ABRB-RELATED"/>
    <property type="match status" value="1"/>
</dbReference>
<dbReference type="EMBL" id="QRHE01000008">
    <property type="protein sequence ID" value="RHF51107.1"/>
    <property type="molecule type" value="Genomic_DNA"/>
</dbReference>
<feature type="transmembrane region" description="Helical" evidence="1">
    <location>
        <begin position="6"/>
        <end position="39"/>
    </location>
</feature>
<dbReference type="Proteomes" id="UP000283442">
    <property type="component" value="Unassembled WGS sequence"/>
</dbReference>
<dbReference type="GO" id="GO:0016020">
    <property type="term" value="C:membrane"/>
    <property type="evidence" value="ECO:0007669"/>
    <property type="project" value="InterPro"/>
</dbReference>
<sequence>MEYCKTLILSILGGIAMTYLNAPLPWTLGPIVFVALGSLIRKRPFHWSLRIRNTALILLGYAMGRPFTLETGRAIIAQFPLMITATCITVAAGVLTAWLMFRHTKINFTSCLLGCVPGGLSQMVILADEIRDADLTAVTIMQTLRMLSVVFVIPFLTIHVLAGSSHAAASAGTAVHAAGSLAEILTYAAVAVLGAVFAKKIHLPTAPMLGPILSTAAFVVITGTAAPVVPVHYINAAQVLVGAYIGSSVDLTRLHQYHGMGKVLLGGVLLVLLVSMGMGCIISEVTGTDLATAFLATAPGGLTEMGITALVVGADSSTMVAYQLTRLLFIMLVFPYIARAIVALYRRKTDNG</sequence>
<dbReference type="GO" id="GO:0010468">
    <property type="term" value="P:regulation of gene expression"/>
    <property type="evidence" value="ECO:0007669"/>
    <property type="project" value="InterPro"/>
</dbReference>
<feature type="transmembrane region" description="Helical" evidence="1">
    <location>
        <begin position="174"/>
        <end position="196"/>
    </location>
</feature>
<keyword evidence="1" id="KW-1133">Transmembrane helix</keyword>
<protein>
    <submittedName>
        <fullName evidence="2">AbrB family transcriptional regulator</fullName>
    </submittedName>
</protein>
<organism evidence="2 3">
    <name type="scientific">Mitsuokella multacida</name>
    <dbReference type="NCBI Taxonomy" id="52226"/>
    <lineage>
        <taxon>Bacteria</taxon>
        <taxon>Bacillati</taxon>
        <taxon>Bacillota</taxon>
        <taxon>Negativicutes</taxon>
        <taxon>Selenomonadales</taxon>
        <taxon>Selenomonadaceae</taxon>
        <taxon>Mitsuokella</taxon>
    </lineage>
</organism>
<dbReference type="PIRSF" id="PIRSF038991">
    <property type="entry name" value="Protein_AbrB"/>
    <property type="match status" value="1"/>
</dbReference>
<gene>
    <name evidence="2" type="ORF">DW674_08390</name>
</gene>
<dbReference type="NCBIfam" id="TIGR03082">
    <property type="entry name" value="Gneg_AbrB_dup"/>
    <property type="match status" value="2"/>
</dbReference>
<feature type="transmembrane region" description="Helical" evidence="1">
    <location>
        <begin position="291"/>
        <end position="312"/>
    </location>
</feature>
<name>A0A414NVU0_9FIRM</name>
<accession>A0A414NVU0</accession>